<accession>A0A9P5JVB1</accession>
<reference evidence="2" key="1">
    <citation type="submission" date="2019-10" db="EMBL/GenBank/DDBJ databases">
        <authorList>
            <consortium name="DOE Joint Genome Institute"/>
            <person name="Kuo A."/>
            <person name="Miyauchi S."/>
            <person name="Kiss E."/>
            <person name="Drula E."/>
            <person name="Kohler A."/>
            <person name="Sanchez-Garcia M."/>
            <person name="Andreopoulos B."/>
            <person name="Barry K.W."/>
            <person name="Bonito G."/>
            <person name="Buee M."/>
            <person name="Carver A."/>
            <person name="Chen C."/>
            <person name="Cichocki N."/>
            <person name="Clum A."/>
            <person name="Culley D."/>
            <person name="Crous P.W."/>
            <person name="Fauchery L."/>
            <person name="Girlanda M."/>
            <person name="Hayes R."/>
            <person name="Keri Z."/>
            <person name="LaButti K."/>
            <person name="Lipzen A."/>
            <person name="Lombard V."/>
            <person name="Magnuson J."/>
            <person name="Maillard F."/>
            <person name="Morin E."/>
            <person name="Murat C."/>
            <person name="Nolan M."/>
            <person name="Ohm R."/>
            <person name="Pangilinan J."/>
            <person name="Pereira M."/>
            <person name="Perotto S."/>
            <person name="Peter M."/>
            <person name="Riley R."/>
            <person name="Sitrit Y."/>
            <person name="Stielow B."/>
            <person name="Szollosi G."/>
            <person name="Zifcakova L."/>
            <person name="Stursova M."/>
            <person name="Spatafora J.W."/>
            <person name="Tedersoo L."/>
            <person name="Vaario L.-M."/>
            <person name="Yamada A."/>
            <person name="Yan M."/>
            <person name="Wang P."/>
            <person name="Xu J."/>
            <person name="Bruns T."/>
            <person name="Baldrian P."/>
            <person name="Vilgalys R."/>
            <person name="Henrissat B."/>
            <person name="Grigoriev I.V."/>
            <person name="Hibbett D."/>
            <person name="Nagy L.G."/>
            <person name="Martin F.M."/>
        </authorList>
    </citation>
    <scope>NUCLEOTIDE SEQUENCE</scope>
    <source>
        <strain evidence="2">Prilba</strain>
    </source>
</reference>
<keyword evidence="3" id="KW-1185">Reference proteome</keyword>
<protein>
    <submittedName>
        <fullName evidence="2">Uncharacterized protein</fullName>
    </submittedName>
</protein>
<evidence type="ECO:0000313" key="2">
    <source>
        <dbReference type="EMBL" id="KAF8463961.1"/>
    </source>
</evidence>
<feature type="transmembrane region" description="Helical" evidence="1">
    <location>
        <begin position="102"/>
        <end position="127"/>
    </location>
</feature>
<keyword evidence="1" id="KW-0812">Transmembrane</keyword>
<reference evidence="2" key="2">
    <citation type="journal article" date="2020" name="Nat. Commun.">
        <title>Large-scale genome sequencing of mycorrhizal fungi provides insights into the early evolution of symbiotic traits.</title>
        <authorList>
            <person name="Miyauchi S."/>
            <person name="Kiss E."/>
            <person name="Kuo A."/>
            <person name="Drula E."/>
            <person name="Kohler A."/>
            <person name="Sanchez-Garcia M."/>
            <person name="Morin E."/>
            <person name="Andreopoulos B."/>
            <person name="Barry K.W."/>
            <person name="Bonito G."/>
            <person name="Buee M."/>
            <person name="Carver A."/>
            <person name="Chen C."/>
            <person name="Cichocki N."/>
            <person name="Clum A."/>
            <person name="Culley D."/>
            <person name="Crous P.W."/>
            <person name="Fauchery L."/>
            <person name="Girlanda M."/>
            <person name="Hayes R.D."/>
            <person name="Keri Z."/>
            <person name="LaButti K."/>
            <person name="Lipzen A."/>
            <person name="Lombard V."/>
            <person name="Magnuson J."/>
            <person name="Maillard F."/>
            <person name="Murat C."/>
            <person name="Nolan M."/>
            <person name="Ohm R.A."/>
            <person name="Pangilinan J."/>
            <person name="Pereira M.F."/>
            <person name="Perotto S."/>
            <person name="Peter M."/>
            <person name="Pfister S."/>
            <person name="Riley R."/>
            <person name="Sitrit Y."/>
            <person name="Stielow J.B."/>
            <person name="Szollosi G."/>
            <person name="Zifcakova L."/>
            <person name="Stursova M."/>
            <person name="Spatafora J.W."/>
            <person name="Tedersoo L."/>
            <person name="Vaario L.M."/>
            <person name="Yamada A."/>
            <person name="Yan M."/>
            <person name="Wang P."/>
            <person name="Xu J."/>
            <person name="Bruns T."/>
            <person name="Baldrian P."/>
            <person name="Vilgalys R."/>
            <person name="Dunand C."/>
            <person name="Henrissat B."/>
            <person name="Grigoriev I.V."/>
            <person name="Hibbett D."/>
            <person name="Nagy L.G."/>
            <person name="Martin F.M."/>
        </authorList>
    </citation>
    <scope>NUCLEOTIDE SEQUENCE</scope>
    <source>
        <strain evidence="2">Prilba</strain>
    </source>
</reference>
<name>A0A9P5JVB1_9AGAM</name>
<feature type="transmembrane region" description="Helical" evidence="1">
    <location>
        <begin position="72"/>
        <end position="95"/>
    </location>
</feature>
<keyword evidence="1" id="KW-0472">Membrane</keyword>
<gene>
    <name evidence="2" type="ORF">DFH94DRAFT_398764</name>
</gene>
<dbReference type="AlphaFoldDB" id="A0A9P5JVB1"/>
<keyword evidence="1" id="KW-1133">Transmembrane helix</keyword>
<sequence>MGSAISTIYTFFRPLDDERADEPSDFSNVMAQIFLWTLLAGFLVLPSTFTNVQKSVVCSNTLTEVVRDVRNISAVAIGFTCCGIGTTGLCVLWWIWRRKYAWLLGTIFIPGLFHGLSGIISTFVSLYGVQNICDGLKHGVHYGPTTIATVAATSGCSIICFTLALIYGFLKRSERKELKKSQGGQEGGGNS</sequence>
<evidence type="ECO:0000256" key="1">
    <source>
        <dbReference type="SAM" id="Phobius"/>
    </source>
</evidence>
<organism evidence="2 3">
    <name type="scientific">Russula ochroleuca</name>
    <dbReference type="NCBI Taxonomy" id="152965"/>
    <lineage>
        <taxon>Eukaryota</taxon>
        <taxon>Fungi</taxon>
        <taxon>Dikarya</taxon>
        <taxon>Basidiomycota</taxon>
        <taxon>Agaricomycotina</taxon>
        <taxon>Agaricomycetes</taxon>
        <taxon>Russulales</taxon>
        <taxon>Russulaceae</taxon>
        <taxon>Russula</taxon>
    </lineage>
</organism>
<dbReference type="OrthoDB" id="3254104at2759"/>
<feature type="transmembrane region" description="Helical" evidence="1">
    <location>
        <begin position="33"/>
        <end position="52"/>
    </location>
</feature>
<proteinExistence type="predicted"/>
<dbReference type="EMBL" id="WHVB01000059">
    <property type="protein sequence ID" value="KAF8463961.1"/>
    <property type="molecule type" value="Genomic_DNA"/>
</dbReference>
<evidence type="ECO:0000313" key="3">
    <source>
        <dbReference type="Proteomes" id="UP000759537"/>
    </source>
</evidence>
<feature type="transmembrane region" description="Helical" evidence="1">
    <location>
        <begin position="147"/>
        <end position="170"/>
    </location>
</feature>
<dbReference type="Proteomes" id="UP000759537">
    <property type="component" value="Unassembled WGS sequence"/>
</dbReference>
<comment type="caution">
    <text evidence="2">The sequence shown here is derived from an EMBL/GenBank/DDBJ whole genome shotgun (WGS) entry which is preliminary data.</text>
</comment>